<dbReference type="GO" id="GO:0005634">
    <property type="term" value="C:nucleus"/>
    <property type="evidence" value="ECO:0007669"/>
    <property type="project" value="TreeGrafter"/>
</dbReference>
<accession>A0A6S7FUG4</accession>
<dbReference type="InterPro" id="IPR003323">
    <property type="entry name" value="OTU_dom"/>
</dbReference>
<keyword evidence="8" id="KW-0833">Ubl conjugation pathway</keyword>
<dbReference type="GO" id="GO:0070530">
    <property type="term" value="F:K63-linked polyubiquitin modification-dependent protein binding"/>
    <property type="evidence" value="ECO:0007669"/>
    <property type="project" value="TreeGrafter"/>
</dbReference>
<gene>
    <name evidence="12" type="ORF">PACLA_8A067706</name>
</gene>
<dbReference type="InterPro" id="IPR001876">
    <property type="entry name" value="Znf_RanBP2"/>
</dbReference>
<evidence type="ECO:0000256" key="6">
    <source>
        <dbReference type="ARBA" id="ARBA00022737"/>
    </source>
</evidence>
<organism evidence="12 13">
    <name type="scientific">Paramuricea clavata</name>
    <name type="common">Red gorgonian</name>
    <name type="synonym">Violescent sea-whip</name>
    <dbReference type="NCBI Taxonomy" id="317549"/>
    <lineage>
        <taxon>Eukaryota</taxon>
        <taxon>Metazoa</taxon>
        <taxon>Cnidaria</taxon>
        <taxon>Anthozoa</taxon>
        <taxon>Octocorallia</taxon>
        <taxon>Malacalcyonacea</taxon>
        <taxon>Plexauridae</taxon>
        <taxon>Paramuricea</taxon>
    </lineage>
</organism>
<proteinExistence type="inferred from homology"/>
<dbReference type="GO" id="GO:0004843">
    <property type="term" value="F:cysteine-type deubiquitinase activity"/>
    <property type="evidence" value="ECO:0007669"/>
    <property type="project" value="UniProtKB-EC"/>
</dbReference>
<evidence type="ECO:0000256" key="3">
    <source>
        <dbReference type="ARBA" id="ARBA00012759"/>
    </source>
</evidence>
<dbReference type="Pfam" id="PF00641">
    <property type="entry name" value="Zn_ribbon_RanBP"/>
    <property type="match status" value="2"/>
</dbReference>
<evidence type="ECO:0000256" key="2">
    <source>
        <dbReference type="ARBA" id="ARBA00005865"/>
    </source>
</evidence>
<dbReference type="InterPro" id="IPR049768">
    <property type="entry name" value="ZRANB1_OTU"/>
</dbReference>
<dbReference type="GO" id="GO:0071947">
    <property type="term" value="P:protein deubiquitination involved in ubiquitin-dependent protein catabolic process"/>
    <property type="evidence" value="ECO:0007669"/>
    <property type="project" value="TreeGrafter"/>
</dbReference>
<evidence type="ECO:0000313" key="13">
    <source>
        <dbReference type="Proteomes" id="UP001152795"/>
    </source>
</evidence>
<dbReference type="CDD" id="cd22767">
    <property type="entry name" value="OTU_ZRANB1"/>
    <property type="match status" value="1"/>
</dbReference>
<evidence type="ECO:0000256" key="1">
    <source>
        <dbReference type="ARBA" id="ARBA00000707"/>
    </source>
</evidence>
<protein>
    <recommendedName>
        <fullName evidence="3">ubiquitinyl hydrolase 1</fullName>
        <ecNumber evidence="3">3.4.19.12</ecNumber>
    </recommendedName>
</protein>
<dbReference type="Pfam" id="PF02338">
    <property type="entry name" value="OTU"/>
    <property type="match status" value="1"/>
</dbReference>
<dbReference type="Pfam" id="PF18418">
    <property type="entry name" value="AnkUBD"/>
    <property type="match status" value="1"/>
</dbReference>
<evidence type="ECO:0000256" key="10">
    <source>
        <dbReference type="ARBA" id="ARBA00022807"/>
    </source>
</evidence>
<dbReference type="GO" id="GO:0008270">
    <property type="term" value="F:zinc ion binding"/>
    <property type="evidence" value="ECO:0007669"/>
    <property type="project" value="UniProtKB-KW"/>
</dbReference>
<keyword evidence="5" id="KW-0479">Metal-binding</keyword>
<evidence type="ECO:0000256" key="11">
    <source>
        <dbReference type="ARBA" id="ARBA00022833"/>
    </source>
</evidence>
<dbReference type="PANTHER" id="PTHR13367:SF28">
    <property type="entry name" value="UBIQUITIN THIOESTERASE ZRANB1"/>
    <property type="match status" value="1"/>
</dbReference>
<dbReference type="GO" id="GO:0016477">
    <property type="term" value="P:cell migration"/>
    <property type="evidence" value="ECO:0007669"/>
    <property type="project" value="TreeGrafter"/>
</dbReference>
<evidence type="ECO:0000256" key="8">
    <source>
        <dbReference type="ARBA" id="ARBA00022786"/>
    </source>
</evidence>
<keyword evidence="4" id="KW-0645">Protease</keyword>
<evidence type="ECO:0000256" key="4">
    <source>
        <dbReference type="ARBA" id="ARBA00022670"/>
    </source>
</evidence>
<comment type="caution">
    <text evidence="12">The sequence shown here is derived from an EMBL/GenBank/DDBJ whole genome shotgun (WGS) entry which is preliminary data.</text>
</comment>
<dbReference type="AlphaFoldDB" id="A0A6S7FUG4"/>
<comment type="catalytic activity">
    <reaction evidence="1">
        <text>Thiol-dependent hydrolysis of ester, thioester, amide, peptide and isopeptide bonds formed by the C-terminal Gly of ubiquitin (a 76-residue protein attached to proteins as an intracellular targeting signal).</text>
        <dbReference type="EC" id="3.4.19.12"/>
    </reaction>
</comment>
<keyword evidence="6" id="KW-0677">Repeat</keyword>
<dbReference type="GO" id="GO:0007010">
    <property type="term" value="P:cytoskeleton organization"/>
    <property type="evidence" value="ECO:0007669"/>
    <property type="project" value="TreeGrafter"/>
</dbReference>
<keyword evidence="9" id="KW-0378">Hydrolase</keyword>
<comment type="similarity">
    <text evidence="2">Belongs to the peptidase C64 family.</text>
</comment>
<dbReference type="GO" id="GO:0005737">
    <property type="term" value="C:cytoplasm"/>
    <property type="evidence" value="ECO:0007669"/>
    <property type="project" value="TreeGrafter"/>
</dbReference>
<dbReference type="PROSITE" id="PS50199">
    <property type="entry name" value="ZF_RANBP2_2"/>
    <property type="match status" value="3"/>
</dbReference>
<dbReference type="Gene3D" id="2.30.30.380">
    <property type="entry name" value="Zn-finger domain of Sec23/24"/>
    <property type="match status" value="2"/>
</dbReference>
<evidence type="ECO:0000256" key="7">
    <source>
        <dbReference type="ARBA" id="ARBA00022771"/>
    </source>
</evidence>
<evidence type="ECO:0000256" key="9">
    <source>
        <dbReference type="ARBA" id="ARBA00022801"/>
    </source>
</evidence>
<evidence type="ECO:0000256" key="5">
    <source>
        <dbReference type="ARBA" id="ARBA00022723"/>
    </source>
</evidence>
<reference evidence="12" key="1">
    <citation type="submission" date="2020-04" db="EMBL/GenBank/DDBJ databases">
        <authorList>
            <person name="Alioto T."/>
            <person name="Alioto T."/>
            <person name="Gomez Garrido J."/>
        </authorList>
    </citation>
    <scope>NUCLEOTIDE SEQUENCE</scope>
    <source>
        <strain evidence="12">A484AB</strain>
    </source>
</reference>
<name>A0A6S7FUG4_PARCT</name>
<dbReference type="EMBL" id="CACRXK020000246">
    <property type="protein sequence ID" value="CAB3979982.1"/>
    <property type="molecule type" value="Genomic_DNA"/>
</dbReference>
<dbReference type="GO" id="GO:1990168">
    <property type="term" value="P:protein K33-linked deubiquitination"/>
    <property type="evidence" value="ECO:0007669"/>
    <property type="project" value="TreeGrafter"/>
</dbReference>
<keyword evidence="11" id="KW-0862">Zinc</keyword>
<dbReference type="EC" id="3.4.19.12" evidence="3"/>
<keyword evidence="7" id="KW-0863">Zinc-finger</keyword>
<sequence length="666" mass="75597">MPKIEQNRWSCKHCTYDNFPASTKCALCMCKREDDDLDQNLNDCIQEESVPESDKNKCSETADQVDLLQGRWACLSCTYLNWENSVKCVMCTNERPNDFVPRSETIDSLAKNQPEKHDDLTVNNNEKNKSISKNKQKWTCPQCTFENWNQSKKCSLCCCQKPKPDESVILNTKNSQNVLNLKKSGRQRARPMKGKSVAAAIQPITSEDEEQLIYGLSATSISAVSQIKNNLKESDWMWLSACIGVVEGEPSSVKMFLSSGGSAARKLTSDEVLVLNRPGVFEVGDTLVHLAIRYHQDDLLTIMVPHEVSRKTFKRMPCHVSPDLAASVRKQAAQGLRQRKGDWPCYFYTDLVTFTLPGELQDFPGAVQQYALDEVVDQNVQRVLEVESIINWSMEITNQFDSRVYALWNRSAGDCLLDSICQATWGIFDRENALRNALYVSLSEGASRFFPRWKEWEEMQATNMQFTLDEDQWEQDWASVLSLASQPGASLEQMHVFALAHIIRRPIIIYGVKFVRSFRGETLGLARFQGVYLPLLWEKSFCWKSPIVLGYTRGHFSALVAMETEQHGAGGAGAHIDNSDESHMTYLPLVDHECNPLPVHFLNGAELGNEDQLLREWLDCHMTNAGILVAEQQATPRSALVSQLMDEWLDRYRKMNKKQRDGNGKT</sequence>
<keyword evidence="10" id="KW-0788">Thiol protease</keyword>
<dbReference type="GO" id="GO:0030177">
    <property type="term" value="P:positive regulation of Wnt signaling pathway"/>
    <property type="evidence" value="ECO:0007669"/>
    <property type="project" value="TreeGrafter"/>
</dbReference>
<dbReference type="GO" id="GO:0035523">
    <property type="term" value="P:protein K29-linked deubiquitination"/>
    <property type="evidence" value="ECO:0007669"/>
    <property type="project" value="TreeGrafter"/>
</dbReference>
<dbReference type="PROSITE" id="PS01358">
    <property type="entry name" value="ZF_RANBP2_1"/>
    <property type="match status" value="3"/>
</dbReference>
<evidence type="ECO:0000313" key="12">
    <source>
        <dbReference type="EMBL" id="CAB3979982.1"/>
    </source>
</evidence>
<dbReference type="PANTHER" id="PTHR13367">
    <property type="entry name" value="UBIQUITIN THIOESTERASE"/>
    <property type="match status" value="1"/>
</dbReference>
<dbReference type="Gene3D" id="1.25.40.560">
    <property type="match status" value="1"/>
</dbReference>
<keyword evidence="13" id="KW-1185">Reference proteome</keyword>
<dbReference type="SMART" id="SM00547">
    <property type="entry name" value="ZnF_RBZ"/>
    <property type="match status" value="3"/>
</dbReference>
<dbReference type="Proteomes" id="UP001152795">
    <property type="component" value="Unassembled WGS sequence"/>
</dbReference>
<dbReference type="InterPro" id="IPR051346">
    <property type="entry name" value="OTU_Deubiquitinase"/>
</dbReference>
<dbReference type="PROSITE" id="PS50802">
    <property type="entry name" value="OTU"/>
    <property type="match status" value="1"/>
</dbReference>
<dbReference type="OrthoDB" id="6275030at2759"/>
<dbReference type="InterPro" id="IPR041294">
    <property type="entry name" value="AnkUBD"/>
</dbReference>